<proteinExistence type="predicted"/>
<dbReference type="EMBL" id="CM002038">
    <property type="protein sequence ID" value="EPT31518.1"/>
    <property type="molecule type" value="Genomic_DNA"/>
</dbReference>
<evidence type="ECO:0000259" key="2">
    <source>
        <dbReference type="Pfam" id="PF10159"/>
    </source>
</evidence>
<feature type="compositionally biased region" description="Basic and acidic residues" evidence="1">
    <location>
        <begin position="217"/>
        <end position="303"/>
    </location>
</feature>
<name>A0A125YWY0_TOXGM</name>
<dbReference type="PANTHER" id="PTHR14580:SF0">
    <property type="entry name" value="MULTIPLE MYELOMA TUMOR-ASSOCIATED PROTEIN 2"/>
    <property type="match status" value="1"/>
</dbReference>
<dbReference type="InterPro" id="IPR039207">
    <property type="entry name" value="MMTAG2-like"/>
</dbReference>
<dbReference type="VEuPathDB" id="ToxoDB:TGME49_319670"/>
<feature type="compositionally biased region" description="Basic and acidic residues" evidence="1">
    <location>
        <begin position="310"/>
        <end position="322"/>
    </location>
</feature>
<dbReference type="InterPro" id="IPR019315">
    <property type="entry name" value="MMTA2_N"/>
</dbReference>
<dbReference type="Proteomes" id="UP000001529">
    <property type="component" value="Chromosome IV"/>
</dbReference>
<gene>
    <name evidence="3" type="ORF">TGME49_319670</name>
</gene>
<dbReference type="Pfam" id="PF10159">
    <property type="entry name" value="MMtag"/>
    <property type="match status" value="1"/>
</dbReference>
<feature type="compositionally biased region" description="Basic and acidic residues" evidence="1">
    <location>
        <begin position="355"/>
        <end position="382"/>
    </location>
</feature>
<reference evidence="3" key="1">
    <citation type="submission" date="2013-04" db="EMBL/GenBank/DDBJ databases">
        <authorList>
            <person name="Sibley D."/>
            <person name="Venepally P."/>
            <person name="Karamycheva S."/>
            <person name="Hadjithomas M."/>
            <person name="Khan A."/>
            <person name="Brunk B."/>
            <person name="Roos D."/>
            <person name="Caler E."/>
            <person name="Lorenzi H."/>
        </authorList>
    </citation>
    <scope>NUCLEOTIDE SEQUENCE [LARGE SCALE GENOMIC DNA]</scope>
    <source>
        <strain evidence="3">ME49</strain>
    </source>
</reference>
<feature type="compositionally biased region" description="Basic residues" evidence="1">
    <location>
        <begin position="126"/>
        <end position="151"/>
    </location>
</feature>
<dbReference type="GeneID" id="7901264"/>
<dbReference type="AlphaFoldDB" id="A0A125YWY0"/>
<keyword evidence="4" id="KW-1185">Reference proteome</keyword>
<accession>A0A125YWY0</accession>
<feature type="region of interest" description="Disordered" evidence="1">
    <location>
        <begin position="104"/>
        <end position="388"/>
    </location>
</feature>
<feature type="domain" description="Multiple myeloma tumor-associated protein 2-like N-terminal" evidence="2">
    <location>
        <begin position="13"/>
        <end position="88"/>
    </location>
</feature>
<dbReference type="RefSeq" id="XP_018638038.1">
    <property type="nucleotide sequence ID" value="XM_018782965.1"/>
</dbReference>
<evidence type="ECO:0000256" key="1">
    <source>
        <dbReference type="SAM" id="MobiDB-lite"/>
    </source>
</evidence>
<organism evidence="3 4">
    <name type="scientific">Toxoplasma gondii (strain ATCC 50611 / Me49)</name>
    <dbReference type="NCBI Taxonomy" id="508771"/>
    <lineage>
        <taxon>Eukaryota</taxon>
        <taxon>Sar</taxon>
        <taxon>Alveolata</taxon>
        <taxon>Apicomplexa</taxon>
        <taxon>Conoidasida</taxon>
        <taxon>Coccidia</taxon>
        <taxon>Eucoccidiorida</taxon>
        <taxon>Eimeriorina</taxon>
        <taxon>Sarcocystidae</taxon>
        <taxon>Toxoplasma</taxon>
    </lineage>
</organism>
<dbReference type="EMBL" id="KE138818">
    <property type="protein sequence ID" value="EPT31518.1"/>
    <property type="molecule type" value="Genomic_DNA"/>
</dbReference>
<evidence type="ECO:0000313" key="4">
    <source>
        <dbReference type="Proteomes" id="UP000001529"/>
    </source>
</evidence>
<feature type="compositionally biased region" description="Low complexity" evidence="1">
    <location>
        <begin position="152"/>
        <end position="167"/>
    </location>
</feature>
<feature type="compositionally biased region" description="Basic and acidic residues" evidence="1">
    <location>
        <begin position="183"/>
        <end position="204"/>
    </location>
</feature>
<dbReference type="OrthoDB" id="5390672at2759"/>
<feature type="compositionally biased region" description="Basic and acidic residues" evidence="1">
    <location>
        <begin position="104"/>
        <end position="125"/>
    </location>
</feature>
<protein>
    <recommendedName>
        <fullName evidence="2">Multiple myeloma tumor-associated protein 2-like N-terminal domain-containing protein</fullName>
    </recommendedName>
</protein>
<dbReference type="PANTHER" id="PTHR14580">
    <property type="entry name" value="MULTIPLE MYELOMA TUMOR-ASSOCIATED PROTEIN 2 FAMILY MEMBER"/>
    <property type="match status" value="1"/>
</dbReference>
<evidence type="ECO:0000313" key="3">
    <source>
        <dbReference type="EMBL" id="EPT31518.1"/>
    </source>
</evidence>
<sequence length="388" mass="45637">MAVYIRQSPPREGVRGGREDFKWNSLTTSQDYDYYLGASVKIGLHSRGGKFVKHDWWTKQRGGTTGDLDEEMQRVKHFEDQLMGEALGQKPKNLLVGNPYEEREALGDGADLREKAAGGDSEERPKRKKQKKEKKKKKEKRRREKKRKSGRRSSSSSSSSSSLSLSPRRLHSAERRERRDRKARSDVYDARIKREGFCMERRQPSGDTVQHAAVQARRYESPDADRRHREAERSRREDRFGGERDRRHREAERSRREDRVGGERDRRHSECREKDSRSPGRDRRRTDRDRGSVSSERRHERAATGRCRSRNTEHETPRDSWSRRSALSPDGRQWSSQFSRDDEQRRLSGTSSVEYPHHSRYFDGDRKASGLRERDAEDSDARSRKRRR</sequence>
<dbReference type="KEGG" id="tgo:TGME49_319670"/>